<protein>
    <recommendedName>
        <fullName evidence="3">MetA-pathway of phenol degradation</fullName>
    </recommendedName>
</protein>
<reference evidence="2" key="1">
    <citation type="journal article" date="2019" name="Int. J. Syst. Evol. Microbiol.">
        <title>The Global Catalogue of Microorganisms (GCM) 10K type strain sequencing project: providing services to taxonomists for standard genome sequencing and annotation.</title>
        <authorList>
            <consortium name="The Broad Institute Genomics Platform"/>
            <consortium name="The Broad Institute Genome Sequencing Center for Infectious Disease"/>
            <person name="Wu L."/>
            <person name="Ma J."/>
        </authorList>
    </citation>
    <scope>NUCLEOTIDE SEQUENCE [LARGE SCALE GENOMIC DNA]</scope>
    <source>
        <strain evidence="2">KCTC 62195</strain>
    </source>
</reference>
<dbReference type="RefSeq" id="WP_377814711.1">
    <property type="nucleotide sequence ID" value="NZ_JBHRSJ010000023.1"/>
</dbReference>
<comment type="caution">
    <text evidence="1">The sequence shown here is derived from an EMBL/GenBank/DDBJ whole genome shotgun (WGS) entry which is preliminary data.</text>
</comment>
<accession>A0ABV7AVF0</accession>
<name>A0ABV7AVF0_9GAMM</name>
<keyword evidence="2" id="KW-1185">Reference proteome</keyword>
<evidence type="ECO:0000313" key="1">
    <source>
        <dbReference type="EMBL" id="MFC2973050.1"/>
    </source>
</evidence>
<organism evidence="1 2">
    <name type="scientific">Azotobacter bryophylli</name>
    <dbReference type="NCBI Taxonomy" id="1986537"/>
    <lineage>
        <taxon>Bacteria</taxon>
        <taxon>Pseudomonadati</taxon>
        <taxon>Pseudomonadota</taxon>
        <taxon>Gammaproteobacteria</taxon>
        <taxon>Pseudomonadales</taxon>
        <taxon>Pseudomonadaceae</taxon>
        <taxon>Azotobacter</taxon>
    </lineage>
</organism>
<evidence type="ECO:0000313" key="2">
    <source>
        <dbReference type="Proteomes" id="UP001595457"/>
    </source>
</evidence>
<gene>
    <name evidence="1" type="ORF">ACFOJE_12590</name>
</gene>
<dbReference type="EMBL" id="JBHRSJ010000023">
    <property type="protein sequence ID" value="MFC2973050.1"/>
    <property type="molecule type" value="Genomic_DNA"/>
</dbReference>
<sequence length="236" mass="26563">MGSFLFTVASTAQASSSKGKASAYPHIPEPMVFDMIRPLGAHQGEFETNALATSPLSGSDRVTHWAPEAELAFADGMAIEFEFPFQDDRLTEYKLGLQSTFGTFNHGRSVHGVQYLGIYDRERHTYLNSLVYMLGNRFNSRWSTMSMIGLADISWSRSSRRNDLILNHSTFYDATDSTVLGLEVNYLTGHDSHILLMPQIHRRLTRLANIQFGLGVNKNRSESARPEVGMRLIHQF</sequence>
<evidence type="ECO:0008006" key="3">
    <source>
        <dbReference type="Google" id="ProtNLM"/>
    </source>
</evidence>
<proteinExistence type="predicted"/>
<dbReference type="Proteomes" id="UP001595457">
    <property type="component" value="Unassembled WGS sequence"/>
</dbReference>